<gene>
    <name evidence="2" type="ordered locus">TTX_1214</name>
</gene>
<dbReference type="eggNOG" id="arCOG01929">
    <property type="taxonomic scope" value="Archaea"/>
</dbReference>
<dbReference type="PANTHER" id="PTHR30388:SF6">
    <property type="entry name" value="XANTHINE DEHYDROGENASE SUBUNIT A-RELATED"/>
    <property type="match status" value="1"/>
</dbReference>
<dbReference type="InterPro" id="IPR027051">
    <property type="entry name" value="XdhC_Rossmann_dom"/>
</dbReference>
<dbReference type="PATRIC" id="fig|768679.9.peg.1223"/>
<protein>
    <submittedName>
        <fullName evidence="2">Xanthine and CO dehyrogenase maturation factor fused to predicted CoA-binding protein</fullName>
    </submittedName>
</protein>
<dbReference type="EMBL" id="FN869859">
    <property type="protein sequence ID" value="CCC81853.1"/>
    <property type="molecule type" value="Genomic_DNA"/>
</dbReference>
<dbReference type="HOGENOM" id="CLU_041115_3_2_2"/>
<feature type="domain" description="XdhC Rossmann" evidence="1">
    <location>
        <begin position="89"/>
        <end position="221"/>
    </location>
</feature>
<proteinExistence type="predicted"/>
<organism evidence="2 3">
    <name type="scientific">Thermoproteus tenax (strain ATCC 35583 / DSM 2078 / JCM 9277 / NBRC 100435 / Kra 1)</name>
    <dbReference type="NCBI Taxonomy" id="768679"/>
    <lineage>
        <taxon>Archaea</taxon>
        <taxon>Thermoproteota</taxon>
        <taxon>Thermoprotei</taxon>
        <taxon>Thermoproteales</taxon>
        <taxon>Thermoproteaceae</taxon>
        <taxon>Thermoproteus</taxon>
    </lineage>
</organism>
<dbReference type="STRING" id="768679.TTX_1214"/>
<evidence type="ECO:0000259" key="1">
    <source>
        <dbReference type="Pfam" id="PF13478"/>
    </source>
</evidence>
<evidence type="ECO:0000313" key="3">
    <source>
        <dbReference type="Proteomes" id="UP000002654"/>
    </source>
</evidence>
<name>G4RJV8_THETK</name>
<dbReference type="AlphaFoldDB" id="G4RJV8"/>
<keyword evidence="3" id="KW-1185">Reference proteome</keyword>
<sequence length="264" mass="28124">MDLGFYVSICDVFRVLDLAARRGDSAVIVRVYDGSNVFIDAVVEGKLLLGLAPSEVVGAVGGLKPGERAEMWVGRLWVEAEGVLLKPSLVVVGFGEVARRVSEVAVAAGFNVAALGHSAQGAVYRGELTDLEKLVSEGSAVVVANEGGHPSDVDVVETALRRGAGYVALLASQRRAALVVKELLKRGIPREAIAERLRSPAGLDIGAKTAGEIAVSIVAEVVMYYRGGCGRPMREVKNPFDVLEEVEGVDLSQYKCQWRPPRTL</sequence>
<dbReference type="KEGG" id="ttn:TTX_1214"/>
<dbReference type="PaxDb" id="768679-TTX_1214"/>
<dbReference type="OrthoDB" id="33067at2157"/>
<dbReference type="Proteomes" id="UP000002654">
    <property type="component" value="Chromosome"/>
</dbReference>
<dbReference type="Pfam" id="PF13478">
    <property type="entry name" value="XdhC_C"/>
    <property type="match status" value="1"/>
</dbReference>
<evidence type="ECO:0000313" key="2">
    <source>
        <dbReference type="EMBL" id="CCC81853.1"/>
    </source>
</evidence>
<dbReference type="InterPro" id="IPR052698">
    <property type="entry name" value="MoCofactor_Util/Proc"/>
</dbReference>
<dbReference type="PANTHER" id="PTHR30388">
    <property type="entry name" value="ALDEHYDE OXIDOREDUCTASE MOLYBDENUM COFACTOR ASSEMBLY PROTEIN"/>
    <property type="match status" value="1"/>
</dbReference>
<accession>G4RJV8</accession>
<reference evidence="2 3" key="1">
    <citation type="journal article" date="2011" name="PLoS ONE">
        <title>The complete genome sequence of Thermoproteus tenax: a physiologically versatile member of the Crenarchaeota.</title>
        <authorList>
            <person name="Siebers B."/>
            <person name="Zaparty M."/>
            <person name="Raddatz G."/>
            <person name="Tjaden B."/>
            <person name="Albers S.V."/>
            <person name="Bell S.D."/>
            <person name="Blombach F."/>
            <person name="Kletzin A."/>
            <person name="Kyrpides N."/>
            <person name="Lanz C."/>
            <person name="Plagens A."/>
            <person name="Rampp M."/>
            <person name="Rosinus A."/>
            <person name="von Jan M."/>
            <person name="Makarova K.S."/>
            <person name="Klenk H.P."/>
            <person name="Schuster S.C."/>
            <person name="Hensel R."/>
        </authorList>
    </citation>
    <scope>NUCLEOTIDE SEQUENCE [LARGE SCALE GENOMIC DNA]</scope>
    <source>
        <strain evidence="3">ATCC 35583 / DSM 2078 / JCM 9277 / NBRC 100435 / Kra 1</strain>
    </source>
</reference>
<dbReference type="Gene3D" id="3.40.50.720">
    <property type="entry name" value="NAD(P)-binding Rossmann-like Domain"/>
    <property type="match status" value="1"/>
</dbReference>